<dbReference type="InterPro" id="IPR036390">
    <property type="entry name" value="WH_DNA-bd_sf"/>
</dbReference>
<evidence type="ECO:0000313" key="5">
    <source>
        <dbReference type="EMBL" id="MCP2312157.1"/>
    </source>
</evidence>
<dbReference type="InterPro" id="IPR011008">
    <property type="entry name" value="Dimeric_a/b-barrel"/>
</dbReference>
<keyword evidence="6" id="KW-1185">Reference proteome</keyword>
<dbReference type="InterPro" id="IPR019887">
    <property type="entry name" value="Tscrpt_reg_AsnC/Lrp_C"/>
</dbReference>
<comment type="caution">
    <text evidence="5">The sequence shown here is derived from an EMBL/GenBank/DDBJ whole genome shotgun (WGS) entry which is preliminary data.</text>
</comment>
<dbReference type="Pfam" id="PF13404">
    <property type="entry name" value="HTH_AsnC-type"/>
    <property type="match status" value="2"/>
</dbReference>
<dbReference type="PRINTS" id="PR00033">
    <property type="entry name" value="HTHASNC"/>
</dbReference>
<dbReference type="PROSITE" id="PS50956">
    <property type="entry name" value="HTH_ASNC_2"/>
    <property type="match status" value="1"/>
</dbReference>
<keyword evidence="2 5" id="KW-0238">DNA-binding</keyword>
<dbReference type="InterPro" id="IPR036388">
    <property type="entry name" value="WH-like_DNA-bd_sf"/>
</dbReference>
<name>A0ABT1J417_9ACTN</name>
<protein>
    <submittedName>
        <fullName evidence="5">DNA-binding Lrp family transcriptional regulator</fullName>
    </submittedName>
</protein>
<keyword evidence="3" id="KW-0804">Transcription</keyword>
<dbReference type="GO" id="GO:0003677">
    <property type="term" value="F:DNA binding"/>
    <property type="evidence" value="ECO:0007669"/>
    <property type="project" value="UniProtKB-KW"/>
</dbReference>
<gene>
    <name evidence="5" type="ORF">FHR36_005323</name>
</gene>
<dbReference type="Proteomes" id="UP001206483">
    <property type="component" value="Unassembled WGS sequence"/>
</dbReference>
<dbReference type="Pfam" id="PF01037">
    <property type="entry name" value="AsnC_trans_reg"/>
    <property type="match status" value="1"/>
</dbReference>
<evidence type="ECO:0000313" key="6">
    <source>
        <dbReference type="Proteomes" id="UP001206483"/>
    </source>
</evidence>
<dbReference type="PANTHER" id="PTHR30154">
    <property type="entry name" value="LEUCINE-RESPONSIVE REGULATORY PROTEIN"/>
    <property type="match status" value="1"/>
</dbReference>
<dbReference type="InterPro" id="IPR000485">
    <property type="entry name" value="AsnC-type_HTH_dom"/>
</dbReference>
<proteinExistence type="predicted"/>
<evidence type="ECO:0000256" key="3">
    <source>
        <dbReference type="ARBA" id="ARBA00023163"/>
    </source>
</evidence>
<dbReference type="Gene3D" id="3.30.70.920">
    <property type="match status" value="1"/>
</dbReference>
<dbReference type="RefSeq" id="WP_253801036.1">
    <property type="nucleotide sequence ID" value="NZ_BAAAUB010000051.1"/>
</dbReference>
<dbReference type="SUPFAM" id="SSF54909">
    <property type="entry name" value="Dimeric alpha+beta barrel"/>
    <property type="match status" value="1"/>
</dbReference>
<accession>A0ABT1J417</accession>
<sequence>MGSHSFDLLDRQLVTALQLNARAPFSRIAAVLGVSDQTVARRYARLRGEGSARVLGLSEPLALGEVRWHIRVQCVPDAAGALAEALARREDTTWVGLDSGGTGLSCVARSHPEQPEDSLLLQRLPRTPSVVTVNAHCVIHTFFGGARSMAVKSGSLTAEQVRLLREERPVREPAAPPVLDAGDRRLLEALAADGRAGLAELAAATGWSASTVRRRMDELQDLGVLYFDLDLDWRIFGVTAPTLLWLSVAPAELAATGQALAEHPEIGYAAATTGPTNLHAVLLATDVQAVYTYLTTRIAALPAVRQVETAPIMRTVKGPGPYLRPPTRARRTT</sequence>
<dbReference type="EMBL" id="JAMZDX010000005">
    <property type="protein sequence ID" value="MCP2312157.1"/>
    <property type="molecule type" value="Genomic_DNA"/>
</dbReference>
<evidence type="ECO:0000256" key="1">
    <source>
        <dbReference type="ARBA" id="ARBA00023015"/>
    </source>
</evidence>
<dbReference type="Gene3D" id="1.10.10.10">
    <property type="entry name" value="Winged helix-like DNA-binding domain superfamily/Winged helix DNA-binding domain"/>
    <property type="match status" value="2"/>
</dbReference>
<feature type="domain" description="HTH asnC-type" evidence="4">
    <location>
        <begin position="179"/>
        <end position="239"/>
    </location>
</feature>
<keyword evidence="1" id="KW-0805">Transcription regulation</keyword>
<evidence type="ECO:0000259" key="4">
    <source>
        <dbReference type="PROSITE" id="PS50956"/>
    </source>
</evidence>
<evidence type="ECO:0000256" key="2">
    <source>
        <dbReference type="ARBA" id="ARBA00023125"/>
    </source>
</evidence>
<reference evidence="5 6" key="1">
    <citation type="submission" date="2022-06" db="EMBL/GenBank/DDBJ databases">
        <title>Sequencing the genomes of 1000 actinobacteria strains.</title>
        <authorList>
            <person name="Klenk H.-P."/>
        </authorList>
    </citation>
    <scope>NUCLEOTIDE SEQUENCE [LARGE SCALE GENOMIC DNA]</scope>
    <source>
        <strain evidence="5 6">DSM 41656</strain>
    </source>
</reference>
<dbReference type="InterPro" id="IPR019888">
    <property type="entry name" value="Tscrpt_reg_AsnC-like"/>
</dbReference>
<dbReference type="SMART" id="SM00344">
    <property type="entry name" value="HTH_ASNC"/>
    <property type="match status" value="1"/>
</dbReference>
<dbReference type="SUPFAM" id="SSF46785">
    <property type="entry name" value="Winged helix' DNA-binding domain"/>
    <property type="match status" value="2"/>
</dbReference>
<dbReference type="PANTHER" id="PTHR30154:SF34">
    <property type="entry name" value="TRANSCRIPTIONAL REGULATOR AZLB"/>
    <property type="match status" value="1"/>
</dbReference>
<organism evidence="5 6">
    <name type="scientific">Kitasatospora paracochleata</name>
    <dbReference type="NCBI Taxonomy" id="58354"/>
    <lineage>
        <taxon>Bacteria</taxon>
        <taxon>Bacillati</taxon>
        <taxon>Actinomycetota</taxon>
        <taxon>Actinomycetes</taxon>
        <taxon>Kitasatosporales</taxon>
        <taxon>Streptomycetaceae</taxon>
        <taxon>Kitasatospora</taxon>
    </lineage>
</organism>